<evidence type="ECO:0000313" key="2">
    <source>
        <dbReference type="Proteomes" id="UP000662783"/>
    </source>
</evidence>
<keyword evidence="2" id="KW-1185">Reference proteome</keyword>
<accession>A0A975A0I8</accession>
<proteinExistence type="predicted"/>
<organism evidence="1 2">
    <name type="scientific">Fulvivirga lutea</name>
    <dbReference type="NCBI Taxonomy" id="2810512"/>
    <lineage>
        <taxon>Bacteria</taxon>
        <taxon>Pseudomonadati</taxon>
        <taxon>Bacteroidota</taxon>
        <taxon>Cytophagia</taxon>
        <taxon>Cytophagales</taxon>
        <taxon>Fulvivirgaceae</taxon>
        <taxon>Fulvivirga</taxon>
    </lineage>
</organism>
<protein>
    <submittedName>
        <fullName evidence="1">Uncharacterized protein</fullName>
    </submittedName>
</protein>
<dbReference type="EMBL" id="CP070608">
    <property type="protein sequence ID" value="QSE97240.1"/>
    <property type="molecule type" value="Genomic_DNA"/>
</dbReference>
<sequence length="202" mass="23508">MNSIYRSNNDALIRLAKKTIENNKTEFDAYIKNLIASKGAQADNELFSELSNIDWIFLNSIFLALYSNFENLIYKLARIVENQNSGQIGIEDIRGQGYIDQYRKYMHLVGKIESAKKDEMWDELDIYRLVRNKLTHEGGYFNKSLKSKLEDKKGFKYLIDNKVLLAGTFGHIRLRETFFLEKFCGLTNKLLDRLLKDIGVSE</sequence>
<evidence type="ECO:0000313" key="1">
    <source>
        <dbReference type="EMBL" id="QSE97240.1"/>
    </source>
</evidence>
<reference evidence="1" key="1">
    <citation type="submission" date="2021-02" db="EMBL/GenBank/DDBJ databases">
        <title>Fulvivirga sp. S481 isolated from sea water.</title>
        <authorList>
            <person name="Bae S.S."/>
            <person name="Baek K."/>
        </authorList>
    </citation>
    <scope>NUCLEOTIDE SEQUENCE</scope>
    <source>
        <strain evidence="1">S481</strain>
    </source>
</reference>
<name>A0A975A0I8_9BACT</name>
<dbReference type="AlphaFoldDB" id="A0A975A0I8"/>
<gene>
    <name evidence="1" type="ORF">JR347_16860</name>
</gene>
<dbReference type="Proteomes" id="UP000662783">
    <property type="component" value="Chromosome"/>
</dbReference>
<dbReference type="RefSeq" id="WP_205721751.1">
    <property type="nucleotide sequence ID" value="NZ_CP070608.1"/>
</dbReference>
<dbReference type="KEGG" id="fuv:JR347_16860"/>